<evidence type="ECO:0000313" key="3">
    <source>
        <dbReference type="Proteomes" id="UP000242287"/>
    </source>
</evidence>
<proteinExistence type="predicted"/>
<accession>A0A2A9NLI0</accession>
<evidence type="ECO:0000259" key="1">
    <source>
        <dbReference type="Pfam" id="PF14200"/>
    </source>
</evidence>
<dbReference type="EMBL" id="KZ302058">
    <property type="protein sequence ID" value="PFH48562.1"/>
    <property type="molecule type" value="Genomic_DNA"/>
</dbReference>
<gene>
    <name evidence="2" type="ORF">AMATHDRAFT_65100</name>
</gene>
<dbReference type="SUPFAM" id="SSF50370">
    <property type="entry name" value="Ricin B-like lectins"/>
    <property type="match status" value="1"/>
</dbReference>
<dbReference type="Gene3D" id="2.80.10.50">
    <property type="match status" value="1"/>
</dbReference>
<feature type="domain" description="Ricin B lectin" evidence="1">
    <location>
        <begin position="44"/>
        <end position="123"/>
    </location>
</feature>
<reference evidence="2 3" key="1">
    <citation type="submission" date="2014-02" db="EMBL/GenBank/DDBJ databases">
        <title>Transposable element dynamics among asymbiotic and ectomycorrhizal Amanita fungi.</title>
        <authorList>
            <consortium name="DOE Joint Genome Institute"/>
            <person name="Hess J."/>
            <person name="Skrede I."/>
            <person name="Wolfe B."/>
            <person name="LaButti K."/>
            <person name="Ohm R.A."/>
            <person name="Grigoriev I.V."/>
            <person name="Pringle A."/>
        </authorList>
    </citation>
    <scope>NUCLEOTIDE SEQUENCE [LARGE SCALE GENOMIC DNA]</scope>
    <source>
        <strain evidence="2 3">SKay4041</strain>
    </source>
</reference>
<evidence type="ECO:0000313" key="2">
    <source>
        <dbReference type="EMBL" id="PFH48562.1"/>
    </source>
</evidence>
<dbReference type="AlphaFoldDB" id="A0A2A9NLI0"/>
<dbReference type="STRING" id="703135.A0A2A9NLI0"/>
<keyword evidence="3" id="KW-1185">Reference proteome</keyword>
<protein>
    <recommendedName>
        <fullName evidence="1">Ricin B lectin domain-containing protein</fullName>
    </recommendedName>
</protein>
<dbReference type="Proteomes" id="UP000242287">
    <property type="component" value="Unassembled WGS sequence"/>
</dbReference>
<dbReference type="InterPro" id="IPR035992">
    <property type="entry name" value="Ricin_B-like_lectins"/>
</dbReference>
<dbReference type="InterPro" id="IPR000772">
    <property type="entry name" value="Ricin_B_lectin"/>
</dbReference>
<dbReference type="OrthoDB" id="3266227at2759"/>
<sequence length="144" mass="16092">MPLSVPNTYFIVNVRQNKAALLKDKNDGTPVVSATTKLDPKDTKQQWKVTAEGNFYSIKNVSAERYANTGVRAQTEDPVEGRSASQQYDIVETSVPGKYTIATTDSRLFWHLPDDQDGSPIILSTGATDQRNWWTFKTPEAPKQ</sequence>
<name>A0A2A9NLI0_9AGAR</name>
<dbReference type="Pfam" id="PF14200">
    <property type="entry name" value="RicinB_lectin_2"/>
    <property type="match status" value="1"/>
</dbReference>
<organism evidence="2 3">
    <name type="scientific">Amanita thiersii Skay4041</name>
    <dbReference type="NCBI Taxonomy" id="703135"/>
    <lineage>
        <taxon>Eukaryota</taxon>
        <taxon>Fungi</taxon>
        <taxon>Dikarya</taxon>
        <taxon>Basidiomycota</taxon>
        <taxon>Agaricomycotina</taxon>
        <taxon>Agaricomycetes</taxon>
        <taxon>Agaricomycetidae</taxon>
        <taxon>Agaricales</taxon>
        <taxon>Pluteineae</taxon>
        <taxon>Amanitaceae</taxon>
        <taxon>Amanita</taxon>
    </lineage>
</organism>